<keyword evidence="4" id="KW-1185">Reference proteome</keyword>
<reference evidence="3 4" key="1">
    <citation type="submission" date="2014-04" db="EMBL/GenBank/DDBJ databases">
        <authorList>
            <consortium name="DOE Joint Genome Institute"/>
            <person name="Kuo A."/>
            <person name="Kohler A."/>
            <person name="Nagy L.G."/>
            <person name="Floudas D."/>
            <person name="Copeland A."/>
            <person name="Barry K.W."/>
            <person name="Cichocki N."/>
            <person name="Veneault-Fourrey C."/>
            <person name="LaButti K."/>
            <person name="Lindquist E.A."/>
            <person name="Lipzen A."/>
            <person name="Lundell T."/>
            <person name="Morin E."/>
            <person name="Murat C."/>
            <person name="Sun H."/>
            <person name="Tunlid A."/>
            <person name="Henrissat B."/>
            <person name="Grigoriev I.V."/>
            <person name="Hibbett D.S."/>
            <person name="Martin F."/>
            <person name="Nordberg H.P."/>
            <person name="Cantor M.N."/>
            <person name="Hua S.X."/>
        </authorList>
    </citation>
    <scope>NUCLEOTIDE SEQUENCE [LARGE SCALE GENOMIC DNA]</scope>
    <source>
        <strain evidence="3 4">LaAM-08-1</strain>
    </source>
</reference>
<reference evidence="4" key="2">
    <citation type="submission" date="2015-01" db="EMBL/GenBank/DDBJ databases">
        <title>Evolutionary Origins and Diversification of the Mycorrhizal Mutualists.</title>
        <authorList>
            <consortium name="DOE Joint Genome Institute"/>
            <consortium name="Mycorrhizal Genomics Consortium"/>
            <person name="Kohler A."/>
            <person name="Kuo A."/>
            <person name="Nagy L.G."/>
            <person name="Floudas D."/>
            <person name="Copeland A."/>
            <person name="Barry K.W."/>
            <person name="Cichocki N."/>
            <person name="Veneault-Fourrey C."/>
            <person name="LaButti K."/>
            <person name="Lindquist E.A."/>
            <person name="Lipzen A."/>
            <person name="Lundell T."/>
            <person name="Morin E."/>
            <person name="Murat C."/>
            <person name="Riley R."/>
            <person name="Ohm R."/>
            <person name="Sun H."/>
            <person name="Tunlid A."/>
            <person name="Henrissat B."/>
            <person name="Grigoriev I.V."/>
            <person name="Hibbett D.S."/>
            <person name="Martin F."/>
        </authorList>
    </citation>
    <scope>NUCLEOTIDE SEQUENCE [LARGE SCALE GENOMIC DNA]</scope>
    <source>
        <strain evidence="4">LaAM-08-1</strain>
    </source>
</reference>
<feature type="domain" description="CxC5 like cysteine cluster associated with KDZ" evidence="1">
    <location>
        <begin position="119"/>
        <end position="232"/>
    </location>
</feature>
<dbReference type="HOGENOM" id="CLU_004966_4_0_1"/>
<dbReference type="Pfam" id="PF18721">
    <property type="entry name" value="CxC6"/>
    <property type="match status" value="1"/>
</dbReference>
<sequence length="668" mass="76330">MHILQVLQRLSDHHVLYSLTIDEVMTFTRLASHLKFDILQPQPIRESLDRSVPPKVLPISTSIFLSRATGIPLDSIQDCWEILGEYAWSLKEVPLFKTDYQVFKQHGWDLGLSLIKLTAAVIIHPRSDLCMNGDCPNVVPLKKETQQKAVVYTQDIGVQPAWYIHVYCPTCKTSYHNNYSVCDGTRTYYAGVPTYLQVGEHQFVEHTLAKVWRGQMLLGWFSATNAARLYSMILTEDRYLESWGLSDRPTTEHVWDSFVTLSLLEDHEMQGTYLEVPHGGDQCVCFKAAMEERNKRIILKGQPEAVRHVCDKCMRIFATDNGKFQKCQAIVADGISMGRPCCGVFRCTEPLLNNRHLFCATHDHLHNICHIVDCDEPVVVKEIVMLDGRVIHRRTKTCNLPLHQEMECPKFAKGKAAFTLKERYRDMQNAHPAPVDLAEENTDHNPEEGVEYFSINNNQVTLHTEKDPGTVGVADDTYEPCPSKAPTGNTLKPIKTLFNRRRTHNEQTLVRPCGVIYARATMYGAEAVSNFLVMVKNAFSVPGAQKPEHIFYDTNCDAKQQAMKDPWFDDVGMCVDVWHFLNKHKVMHRFCQENCNPAMYPELESEPGKWFFNTSVAEQTNAWLGGYQSMCREMLPAKFDFFLDEMIRLRNVETIARLATAGHHPRTL</sequence>
<feature type="domain" description="CxC6 like cysteine cluster associated with KDZ" evidence="2">
    <location>
        <begin position="331"/>
        <end position="407"/>
    </location>
</feature>
<proteinExistence type="predicted"/>
<evidence type="ECO:0008006" key="5">
    <source>
        <dbReference type="Google" id="ProtNLM"/>
    </source>
</evidence>
<dbReference type="EMBL" id="KN838557">
    <property type="protein sequence ID" value="KIK05871.1"/>
    <property type="molecule type" value="Genomic_DNA"/>
</dbReference>
<dbReference type="OrthoDB" id="2639189at2759"/>
<dbReference type="Pfam" id="PF18718">
    <property type="entry name" value="CxC5"/>
    <property type="match status" value="1"/>
</dbReference>
<dbReference type="AlphaFoldDB" id="A0A0C9XLE8"/>
<dbReference type="Proteomes" id="UP000054477">
    <property type="component" value="Unassembled WGS sequence"/>
</dbReference>
<evidence type="ECO:0000313" key="4">
    <source>
        <dbReference type="Proteomes" id="UP000054477"/>
    </source>
</evidence>
<dbReference type="InterPro" id="IPR041539">
    <property type="entry name" value="CxC5"/>
</dbReference>
<dbReference type="InterPro" id="IPR040898">
    <property type="entry name" value="CxC6"/>
</dbReference>
<protein>
    <recommendedName>
        <fullName evidence="5">CxC5 like cysteine cluster associated with KDZ domain-containing protein</fullName>
    </recommendedName>
</protein>
<name>A0A0C9XLE8_9AGAR</name>
<organism evidence="3 4">
    <name type="scientific">Laccaria amethystina LaAM-08-1</name>
    <dbReference type="NCBI Taxonomy" id="1095629"/>
    <lineage>
        <taxon>Eukaryota</taxon>
        <taxon>Fungi</taxon>
        <taxon>Dikarya</taxon>
        <taxon>Basidiomycota</taxon>
        <taxon>Agaricomycotina</taxon>
        <taxon>Agaricomycetes</taxon>
        <taxon>Agaricomycetidae</taxon>
        <taxon>Agaricales</taxon>
        <taxon>Agaricineae</taxon>
        <taxon>Hydnangiaceae</taxon>
        <taxon>Laccaria</taxon>
    </lineage>
</organism>
<accession>A0A0C9XLE8</accession>
<evidence type="ECO:0000259" key="1">
    <source>
        <dbReference type="Pfam" id="PF18718"/>
    </source>
</evidence>
<dbReference type="STRING" id="1095629.A0A0C9XLE8"/>
<evidence type="ECO:0000313" key="3">
    <source>
        <dbReference type="EMBL" id="KIK05871.1"/>
    </source>
</evidence>
<gene>
    <name evidence="3" type="ORF">K443DRAFT_90612</name>
</gene>
<evidence type="ECO:0000259" key="2">
    <source>
        <dbReference type="Pfam" id="PF18721"/>
    </source>
</evidence>